<dbReference type="AlphaFoldDB" id="A0A940SUR9"/>
<dbReference type="InterPro" id="IPR029068">
    <property type="entry name" value="Glyas_Bleomycin-R_OHBP_Dase"/>
</dbReference>
<keyword evidence="2" id="KW-0560">Oxidoreductase</keyword>
<protein>
    <submittedName>
        <fullName evidence="2">Glyoxalase/bleomycin resistance/extradiol dioxygenase family protein</fullName>
    </submittedName>
</protein>
<reference evidence="2" key="1">
    <citation type="submission" date="2020-12" db="EMBL/GenBank/DDBJ databases">
        <title>Vagococcus allomyrinae sp. nov. and Enterococcus lavae sp. nov., isolated from the larvae of Allomyrina dichotoma.</title>
        <authorList>
            <person name="Lee S.D."/>
        </authorList>
    </citation>
    <scope>NUCLEOTIDE SEQUENCE</scope>
    <source>
        <strain evidence="2">BWB3-3</strain>
    </source>
</reference>
<dbReference type="SUPFAM" id="SSF54593">
    <property type="entry name" value="Glyoxalase/Bleomycin resistance protein/Dihydroxybiphenyl dioxygenase"/>
    <property type="match status" value="1"/>
</dbReference>
<dbReference type="GO" id="GO:0051213">
    <property type="term" value="F:dioxygenase activity"/>
    <property type="evidence" value="ECO:0007669"/>
    <property type="project" value="UniProtKB-KW"/>
</dbReference>
<organism evidence="2 3">
    <name type="scientific">Vagococcus allomyrinae</name>
    <dbReference type="NCBI Taxonomy" id="2794353"/>
    <lineage>
        <taxon>Bacteria</taxon>
        <taxon>Bacillati</taxon>
        <taxon>Bacillota</taxon>
        <taxon>Bacilli</taxon>
        <taxon>Lactobacillales</taxon>
        <taxon>Enterococcaceae</taxon>
        <taxon>Vagococcus</taxon>
    </lineage>
</organism>
<dbReference type="Pfam" id="PF06983">
    <property type="entry name" value="3-dmu-9_3-mt"/>
    <property type="match status" value="1"/>
</dbReference>
<dbReference type="PANTHER" id="PTHR33990:SF5">
    <property type="entry name" value="PHNB-LIKE DOMAIN-CONTAINING PROTEIN"/>
    <property type="match status" value="1"/>
</dbReference>
<evidence type="ECO:0000313" key="3">
    <source>
        <dbReference type="Proteomes" id="UP000674938"/>
    </source>
</evidence>
<evidence type="ECO:0000313" key="2">
    <source>
        <dbReference type="EMBL" id="MBP1040331.1"/>
    </source>
</evidence>
<dbReference type="CDD" id="cd06588">
    <property type="entry name" value="PhnB_like"/>
    <property type="match status" value="1"/>
</dbReference>
<evidence type="ECO:0000259" key="1">
    <source>
        <dbReference type="Pfam" id="PF06983"/>
    </source>
</evidence>
<dbReference type="InterPro" id="IPR028973">
    <property type="entry name" value="PhnB-like"/>
</dbReference>
<dbReference type="Gene3D" id="3.10.180.10">
    <property type="entry name" value="2,3-Dihydroxybiphenyl 1,2-Dioxygenase, domain 1"/>
    <property type="match status" value="1"/>
</dbReference>
<name>A0A940SUR9_9ENTE</name>
<keyword evidence="2" id="KW-0223">Dioxygenase</keyword>
<accession>A0A940SUR9</accession>
<dbReference type="RefSeq" id="WP_209525223.1">
    <property type="nucleotide sequence ID" value="NZ_JAEEGA010000002.1"/>
</dbReference>
<dbReference type="EMBL" id="JAEEGA010000002">
    <property type="protein sequence ID" value="MBP1040331.1"/>
    <property type="molecule type" value="Genomic_DNA"/>
</dbReference>
<gene>
    <name evidence="2" type="ORF">I6N95_04820</name>
</gene>
<dbReference type="Proteomes" id="UP000674938">
    <property type="component" value="Unassembled WGS sequence"/>
</dbReference>
<dbReference type="PANTHER" id="PTHR33990">
    <property type="entry name" value="PROTEIN YJDN-RELATED"/>
    <property type="match status" value="1"/>
</dbReference>
<sequence>MAKLYPYLTFNNSKEALDYYGRVFGATNIQRVTPQVEQAAAFKLTASELDKATIHASFSILGTELFCSDCFGYEMTSGNQISIMLDINSEDPEAVIEAEAFYQRLVESKTVTVSMPYEPQFWGGKMGAFTDQYGIPWMLHSQPYSKQQK</sequence>
<proteinExistence type="predicted"/>
<comment type="caution">
    <text evidence="2">The sequence shown here is derived from an EMBL/GenBank/DDBJ whole genome shotgun (WGS) entry which is preliminary data.</text>
</comment>
<feature type="domain" description="PhnB-like" evidence="1">
    <location>
        <begin position="3"/>
        <end position="138"/>
    </location>
</feature>
<keyword evidence="3" id="KW-1185">Reference proteome</keyword>